<keyword evidence="2" id="KW-0677">Repeat</keyword>
<dbReference type="PANTHER" id="PTHR45712:SF22">
    <property type="entry name" value="INSULIN-LIKE GROWTH FACTOR-BINDING PROTEIN COMPLEX ACID LABILE SUBUNIT"/>
    <property type="match status" value="1"/>
</dbReference>
<keyword evidence="4" id="KW-0732">Signal</keyword>
<dbReference type="SMART" id="SM00369">
    <property type="entry name" value="LRR_TYP"/>
    <property type="match status" value="2"/>
</dbReference>
<dbReference type="Proteomes" id="UP001154078">
    <property type="component" value="Chromosome 1"/>
</dbReference>
<feature type="signal peptide" evidence="4">
    <location>
        <begin position="1"/>
        <end position="23"/>
    </location>
</feature>
<dbReference type="InterPro" id="IPR050333">
    <property type="entry name" value="SLRP"/>
</dbReference>
<evidence type="ECO:0000256" key="4">
    <source>
        <dbReference type="SAM" id="SignalP"/>
    </source>
</evidence>
<dbReference type="EMBL" id="OV121132">
    <property type="protein sequence ID" value="CAH0548069.1"/>
    <property type="molecule type" value="Genomic_DNA"/>
</dbReference>
<dbReference type="Pfam" id="PF13855">
    <property type="entry name" value="LRR_8"/>
    <property type="match status" value="1"/>
</dbReference>
<keyword evidence="1" id="KW-0433">Leucine-rich repeat</keyword>
<feature type="chain" id="PRO_5040417404" evidence="4">
    <location>
        <begin position="24"/>
        <end position="310"/>
    </location>
</feature>
<accession>A0A9P0FCC6</accession>
<protein>
    <submittedName>
        <fullName evidence="5">Uncharacterized protein</fullName>
    </submittedName>
</protein>
<dbReference type="PANTHER" id="PTHR45712">
    <property type="entry name" value="AGAP008170-PA"/>
    <property type="match status" value="1"/>
</dbReference>
<dbReference type="AlphaFoldDB" id="A0A9P0FCC6"/>
<evidence type="ECO:0000313" key="5">
    <source>
        <dbReference type="EMBL" id="CAH0548069.1"/>
    </source>
</evidence>
<dbReference type="OrthoDB" id="676979at2759"/>
<dbReference type="InterPro" id="IPR001611">
    <property type="entry name" value="Leu-rich_rpt"/>
</dbReference>
<evidence type="ECO:0000256" key="3">
    <source>
        <dbReference type="SAM" id="Phobius"/>
    </source>
</evidence>
<dbReference type="Gene3D" id="3.80.10.10">
    <property type="entry name" value="Ribonuclease Inhibitor"/>
    <property type="match status" value="1"/>
</dbReference>
<reference evidence="5" key="1">
    <citation type="submission" date="2021-12" db="EMBL/GenBank/DDBJ databases">
        <authorList>
            <person name="King R."/>
        </authorList>
    </citation>
    <scope>NUCLEOTIDE SEQUENCE</scope>
</reference>
<proteinExistence type="predicted"/>
<gene>
    <name evidence="5" type="ORF">MELIAE_LOCUS1914</name>
</gene>
<feature type="transmembrane region" description="Helical" evidence="3">
    <location>
        <begin position="250"/>
        <end position="269"/>
    </location>
</feature>
<name>A0A9P0FCC6_BRAAE</name>
<evidence type="ECO:0000313" key="6">
    <source>
        <dbReference type="Proteomes" id="UP001154078"/>
    </source>
</evidence>
<organism evidence="5 6">
    <name type="scientific">Brassicogethes aeneus</name>
    <name type="common">Rape pollen beetle</name>
    <name type="synonym">Meligethes aeneus</name>
    <dbReference type="NCBI Taxonomy" id="1431903"/>
    <lineage>
        <taxon>Eukaryota</taxon>
        <taxon>Metazoa</taxon>
        <taxon>Ecdysozoa</taxon>
        <taxon>Arthropoda</taxon>
        <taxon>Hexapoda</taxon>
        <taxon>Insecta</taxon>
        <taxon>Pterygota</taxon>
        <taxon>Neoptera</taxon>
        <taxon>Endopterygota</taxon>
        <taxon>Coleoptera</taxon>
        <taxon>Polyphaga</taxon>
        <taxon>Cucujiformia</taxon>
        <taxon>Nitidulidae</taxon>
        <taxon>Meligethinae</taxon>
        <taxon>Brassicogethes</taxon>
    </lineage>
</organism>
<keyword evidence="3" id="KW-0812">Transmembrane</keyword>
<evidence type="ECO:0000256" key="1">
    <source>
        <dbReference type="ARBA" id="ARBA00022614"/>
    </source>
</evidence>
<keyword evidence="3" id="KW-1133">Transmembrane helix</keyword>
<dbReference type="SUPFAM" id="SSF52058">
    <property type="entry name" value="L domain-like"/>
    <property type="match status" value="1"/>
</dbReference>
<keyword evidence="6" id="KW-1185">Reference proteome</keyword>
<dbReference type="InterPro" id="IPR032675">
    <property type="entry name" value="LRR_dom_sf"/>
</dbReference>
<evidence type="ECO:0000256" key="2">
    <source>
        <dbReference type="ARBA" id="ARBA00022737"/>
    </source>
</evidence>
<sequence length="310" mass="36366">MSAYQSFLLFICMSTSLIRPSQNKKCQMETSTITCKNITLNAIQKSIEIDVLQENVINLNITNSYVNLIQRKNFVNYKNLRYLSICHSQLMFVEENAFLDLLYLEELDLSDNFLRRISTNLFPDNNKIISLMVPNNLIEDLDDFDINRFPHLKKINLSNNILEYLPSNLINKMASSKDFIIAVNKNPFNCSHVKWKQYLTNRPQFCNEFNLGNTEKLKLQPIVAPLSEDSENKTIPKDYCIKHCHFFNCLIWTFSGIWIGIIVGNVCKIKDLIFLKKKRVENKFTQYDYLKFRLDKEVIPTDKDQPEAKY</sequence>
<keyword evidence="3" id="KW-0472">Membrane</keyword>
<dbReference type="InterPro" id="IPR003591">
    <property type="entry name" value="Leu-rich_rpt_typical-subtyp"/>
</dbReference>